<dbReference type="AlphaFoldDB" id="A0A6A6SVB4"/>
<feature type="transmembrane region" description="Helical" evidence="6">
    <location>
        <begin position="45"/>
        <end position="68"/>
    </location>
</feature>
<feature type="transmembrane region" description="Helical" evidence="6">
    <location>
        <begin position="119"/>
        <end position="144"/>
    </location>
</feature>
<dbReference type="GO" id="GO:0016020">
    <property type="term" value="C:membrane"/>
    <property type="evidence" value="ECO:0007669"/>
    <property type="project" value="UniProtKB-SubCell"/>
</dbReference>
<comment type="subcellular location">
    <subcellularLocation>
        <location evidence="1">Membrane</location>
        <topology evidence="1">Multi-pass membrane protein</topology>
    </subcellularLocation>
</comment>
<reference evidence="8" key="1">
    <citation type="journal article" date="2020" name="Stud. Mycol.">
        <title>101 Dothideomycetes genomes: a test case for predicting lifestyles and emergence of pathogens.</title>
        <authorList>
            <person name="Haridas S."/>
            <person name="Albert R."/>
            <person name="Binder M."/>
            <person name="Bloem J."/>
            <person name="Labutti K."/>
            <person name="Salamov A."/>
            <person name="Andreopoulos B."/>
            <person name="Baker S."/>
            <person name="Barry K."/>
            <person name="Bills G."/>
            <person name="Bluhm B."/>
            <person name="Cannon C."/>
            <person name="Castanera R."/>
            <person name="Culley D."/>
            <person name="Daum C."/>
            <person name="Ezra D."/>
            <person name="Gonzalez J."/>
            <person name="Henrissat B."/>
            <person name="Kuo A."/>
            <person name="Liang C."/>
            <person name="Lipzen A."/>
            <person name="Lutzoni F."/>
            <person name="Magnuson J."/>
            <person name="Mondo S."/>
            <person name="Nolan M."/>
            <person name="Ohm R."/>
            <person name="Pangilinan J."/>
            <person name="Park H.-J."/>
            <person name="Ramirez L."/>
            <person name="Alfaro M."/>
            <person name="Sun H."/>
            <person name="Tritt A."/>
            <person name="Yoshinaga Y."/>
            <person name="Zwiers L.-H."/>
            <person name="Turgeon B."/>
            <person name="Goodwin S."/>
            <person name="Spatafora J."/>
            <person name="Crous P."/>
            <person name="Grigoriev I."/>
        </authorList>
    </citation>
    <scope>NUCLEOTIDE SEQUENCE</scope>
    <source>
        <strain evidence="8">CBS 122681</strain>
    </source>
</reference>
<organism evidence="8 9">
    <name type="scientific">Lophiostoma macrostomum CBS 122681</name>
    <dbReference type="NCBI Taxonomy" id="1314788"/>
    <lineage>
        <taxon>Eukaryota</taxon>
        <taxon>Fungi</taxon>
        <taxon>Dikarya</taxon>
        <taxon>Ascomycota</taxon>
        <taxon>Pezizomycotina</taxon>
        <taxon>Dothideomycetes</taxon>
        <taxon>Pleosporomycetidae</taxon>
        <taxon>Pleosporales</taxon>
        <taxon>Lophiostomataceae</taxon>
        <taxon>Lophiostoma</taxon>
    </lineage>
</organism>
<feature type="transmembrane region" description="Helical" evidence="6">
    <location>
        <begin position="88"/>
        <end position="112"/>
    </location>
</feature>
<gene>
    <name evidence="8" type="ORF">K491DRAFT_606738</name>
</gene>
<dbReference type="EMBL" id="MU004424">
    <property type="protein sequence ID" value="KAF2651520.1"/>
    <property type="molecule type" value="Genomic_DNA"/>
</dbReference>
<evidence type="ECO:0000256" key="4">
    <source>
        <dbReference type="ARBA" id="ARBA00023136"/>
    </source>
</evidence>
<evidence type="ECO:0000256" key="1">
    <source>
        <dbReference type="ARBA" id="ARBA00004141"/>
    </source>
</evidence>
<evidence type="ECO:0000256" key="2">
    <source>
        <dbReference type="ARBA" id="ARBA00022692"/>
    </source>
</evidence>
<dbReference type="InterPro" id="IPR049326">
    <property type="entry name" value="Rhodopsin_dom_fungi"/>
</dbReference>
<evidence type="ECO:0000259" key="7">
    <source>
        <dbReference type="Pfam" id="PF20684"/>
    </source>
</evidence>
<evidence type="ECO:0000256" key="6">
    <source>
        <dbReference type="SAM" id="Phobius"/>
    </source>
</evidence>
<dbReference type="PANTHER" id="PTHR33048:SF96">
    <property type="entry name" value="INTEGRAL MEMBRANE PROTEIN"/>
    <property type="match status" value="1"/>
</dbReference>
<evidence type="ECO:0000256" key="3">
    <source>
        <dbReference type="ARBA" id="ARBA00022989"/>
    </source>
</evidence>
<keyword evidence="2 6" id="KW-0812">Transmembrane</keyword>
<dbReference type="Pfam" id="PF20684">
    <property type="entry name" value="Fung_rhodopsin"/>
    <property type="match status" value="1"/>
</dbReference>
<protein>
    <recommendedName>
        <fullName evidence="7">Rhodopsin domain-containing protein</fullName>
    </recommendedName>
</protein>
<dbReference type="InterPro" id="IPR052337">
    <property type="entry name" value="SAT4-like"/>
</dbReference>
<keyword evidence="4 6" id="KW-0472">Membrane</keyword>
<feature type="domain" description="Rhodopsin" evidence="7">
    <location>
        <begin position="29"/>
        <end position="268"/>
    </location>
</feature>
<feature type="transmembrane region" description="Helical" evidence="6">
    <location>
        <begin position="206"/>
        <end position="223"/>
    </location>
</feature>
<feature type="transmembrane region" description="Helical" evidence="6">
    <location>
        <begin position="12"/>
        <end position="33"/>
    </location>
</feature>
<dbReference type="OrthoDB" id="3936451at2759"/>
<keyword evidence="3 6" id="KW-1133">Transmembrane helix</keyword>
<feature type="transmembrane region" description="Helical" evidence="6">
    <location>
        <begin position="173"/>
        <end position="194"/>
    </location>
</feature>
<accession>A0A6A6SVB4</accession>
<name>A0A6A6SVB4_9PLEO</name>
<dbReference type="PANTHER" id="PTHR33048">
    <property type="entry name" value="PTH11-LIKE INTEGRAL MEMBRANE PROTEIN (AFU_ORTHOLOGUE AFUA_5G11245)"/>
    <property type="match status" value="1"/>
</dbReference>
<feature type="non-terminal residue" evidence="8">
    <location>
        <position position="279"/>
    </location>
</feature>
<comment type="similarity">
    <text evidence="5">Belongs to the SAT4 family.</text>
</comment>
<proteinExistence type="inferred from homology"/>
<keyword evidence="9" id="KW-1185">Reference proteome</keyword>
<evidence type="ECO:0000313" key="8">
    <source>
        <dbReference type="EMBL" id="KAF2651520.1"/>
    </source>
</evidence>
<evidence type="ECO:0000256" key="5">
    <source>
        <dbReference type="ARBA" id="ARBA00038359"/>
    </source>
</evidence>
<sequence>MASSVPNRGTALLAVDVAFLTTAVISNTLRCFVRVRMVRAFGLDDWLMMCACVSFITYCCCSITGVQYGTGRHHSDLSDQNIHTAKHLWWFCYLFYCVSMITSKVSIGWFLLRIATKRVHSWIIAAAMCISVVAGVVFFFVVMFQCKPISYFWDKTDPSGQCLHIDVIIGLGYLYSVFSIISDFTFALIPAFLVWNLRLKRRAKMALTPLLTMGCVASFAVIARMKYIPNFRSPDFLWATLDIAIWSTVEQGLAITAGSLATLRPLFHLASAKLGLTDK</sequence>
<dbReference type="Proteomes" id="UP000799324">
    <property type="component" value="Unassembled WGS sequence"/>
</dbReference>
<evidence type="ECO:0000313" key="9">
    <source>
        <dbReference type="Proteomes" id="UP000799324"/>
    </source>
</evidence>